<keyword evidence="2" id="KW-1185">Reference proteome</keyword>
<dbReference type="RefSeq" id="WP_202994468.1">
    <property type="nucleotide sequence ID" value="NZ_JAENHO010000007.1"/>
</dbReference>
<protein>
    <submittedName>
        <fullName evidence="1">DUF3626 domain-containing protein</fullName>
    </submittedName>
</protein>
<dbReference type="InterPro" id="IPR022074">
    <property type="entry name" value="DUF3626"/>
</dbReference>
<evidence type="ECO:0000313" key="1">
    <source>
        <dbReference type="EMBL" id="MBL7257860.1"/>
    </source>
</evidence>
<comment type="caution">
    <text evidence="1">The sequence shown here is derived from an EMBL/GenBank/DDBJ whole genome shotgun (WGS) entry which is preliminary data.</text>
</comment>
<gene>
    <name evidence="1" type="ORF">JKJ07_26485</name>
</gene>
<organism evidence="1 2">
    <name type="scientific">Paractinoplanes lichenicola</name>
    <dbReference type="NCBI Taxonomy" id="2802976"/>
    <lineage>
        <taxon>Bacteria</taxon>
        <taxon>Bacillati</taxon>
        <taxon>Actinomycetota</taxon>
        <taxon>Actinomycetes</taxon>
        <taxon>Micromonosporales</taxon>
        <taxon>Micromonosporaceae</taxon>
        <taxon>Paractinoplanes</taxon>
    </lineage>
</organism>
<accession>A0ABS1VTT0</accession>
<dbReference type="EMBL" id="JAENHO010000007">
    <property type="protein sequence ID" value="MBL7257860.1"/>
    <property type="molecule type" value="Genomic_DNA"/>
</dbReference>
<proteinExistence type="predicted"/>
<dbReference type="Pfam" id="PF12294">
    <property type="entry name" value="DUF3626"/>
    <property type="match status" value="1"/>
</dbReference>
<dbReference type="Proteomes" id="UP000598996">
    <property type="component" value="Unassembled WGS sequence"/>
</dbReference>
<name>A0ABS1VTT0_9ACTN</name>
<reference evidence="1 2" key="1">
    <citation type="submission" date="2021-01" db="EMBL/GenBank/DDBJ databases">
        <title>Actinoplanes sp. nov. LDG1-01 isolated from lichen.</title>
        <authorList>
            <person name="Saeng-In P."/>
            <person name="Phongsopitanun W."/>
            <person name="Kanchanasin P."/>
            <person name="Yuki M."/>
            <person name="Kudo T."/>
            <person name="Ohkuma M."/>
            <person name="Tanasupawat S."/>
        </authorList>
    </citation>
    <scope>NUCLEOTIDE SEQUENCE [LARGE SCALE GENOMIC DNA]</scope>
    <source>
        <strain evidence="1 2">LDG1-01</strain>
    </source>
</reference>
<evidence type="ECO:0000313" key="2">
    <source>
        <dbReference type="Proteomes" id="UP000598996"/>
    </source>
</evidence>
<sequence length="313" mass="33061">MSAAAERALAYVRELFPAAGPVPAGAPITVSFHPDRLLADGLTVAEHLAAEGVYRSQFETGISNGGLTAYAGGDRDLWEQRMFPGVYADGRGRPIYGGLNLAGYPDGASPRFGSCHLVLNASVLPRATFSHGDSFTAPTVFGTAGTFSAVWAALLDEVERTGSALNLPAASPEQWVAALTAPRTGPGRAMDHYVEAQVHGGVTLSEHVTAVVADPSFRRTPVEPLLRSLAPELRWSPGFVLPAAEFPDELRGPEVPPLARAVATHYGLDVLDAAAVGRATREPGTWSSFGTPAEVLQLLKKVWHILVLRGVTP</sequence>